<dbReference type="AlphaFoldDB" id="A0A2Z3I1B0"/>
<dbReference type="Gene3D" id="3.50.50.60">
    <property type="entry name" value="FAD/NAD(P)-binding domain"/>
    <property type="match status" value="1"/>
</dbReference>
<dbReference type="SUPFAM" id="SSF51971">
    <property type="entry name" value="Nucleotide-binding domain"/>
    <property type="match status" value="1"/>
</dbReference>
<dbReference type="GO" id="GO:0005737">
    <property type="term" value="C:cytoplasm"/>
    <property type="evidence" value="ECO:0007669"/>
    <property type="project" value="TreeGrafter"/>
</dbReference>
<gene>
    <name evidence="3" type="ORF">HYN04_05220</name>
</gene>
<dbReference type="RefSeq" id="WP_110449783.1">
    <property type="nucleotide sequence ID" value="NZ_CP029479.1"/>
</dbReference>
<reference evidence="4" key="1">
    <citation type="submission" date="2018-05" db="EMBL/GenBank/DDBJ databases">
        <title>Genome sequencing of Phenylobacterium sp. HYN0004.</title>
        <authorList>
            <person name="Yi H."/>
            <person name="Baek C."/>
        </authorList>
    </citation>
    <scope>NUCLEOTIDE SEQUENCE [LARGE SCALE GENOMIC DNA]</scope>
    <source>
        <strain evidence="4">HYN0004</strain>
    </source>
</reference>
<dbReference type="PANTHER" id="PTHR13847:SF289">
    <property type="entry name" value="GLYCINE OXIDASE"/>
    <property type="match status" value="1"/>
</dbReference>
<dbReference type="Pfam" id="PF01266">
    <property type="entry name" value="DAO"/>
    <property type="match status" value="1"/>
</dbReference>
<dbReference type="InterPro" id="IPR006076">
    <property type="entry name" value="FAD-dep_OxRdtase"/>
</dbReference>
<dbReference type="KEGG" id="phb:HYN04_05220"/>
<name>A0A2Z3I1B0_9CAUL</name>
<keyword evidence="4" id="KW-1185">Reference proteome</keyword>
<proteinExistence type="predicted"/>
<evidence type="ECO:0000256" key="1">
    <source>
        <dbReference type="ARBA" id="ARBA00023002"/>
    </source>
</evidence>
<evidence type="ECO:0000259" key="2">
    <source>
        <dbReference type="Pfam" id="PF01266"/>
    </source>
</evidence>
<protein>
    <submittedName>
        <fullName evidence="3">D-amino-acid oxidase</fullName>
    </submittedName>
</protein>
<dbReference type="InterPro" id="IPR036188">
    <property type="entry name" value="FAD/NAD-bd_sf"/>
</dbReference>
<feature type="domain" description="FAD dependent oxidoreductase" evidence="2">
    <location>
        <begin position="9"/>
        <end position="326"/>
    </location>
</feature>
<evidence type="ECO:0000313" key="4">
    <source>
        <dbReference type="Proteomes" id="UP000247763"/>
    </source>
</evidence>
<sequence length="354" mass="36101">MSAQGGSSIVVVGAGVFGLTTAVRLAEAGLKVRVIAGAPPGETASGVAAGMLAPAFETALDPPGGASLPLMLAARDLWPALAERLGVALDRSGAAAAGPAGWLDDLEVRLATLGLQPEAVGRADLEAWAPGMNPVFGRGLMTREDWRIEPRLALAALVSRLTELGGRIDHEVLSAEAALAIQAPLVLATGIDQRLSRLAPELAALEPIKGQILHRNDRPGPARVIRTEGAYALASGGGLLAGATMEAGRADRIPDRGAQAGLRSAIAGLFPSLPTAGWRTRVGVRAASPDGLPLAGCSGREGLFLAVGARRNGWLLAPLVADIVTAAVTGKDGGPWASRLDPSRFARDDGEGRA</sequence>
<keyword evidence="1" id="KW-0560">Oxidoreductase</keyword>
<dbReference type="SUPFAM" id="SSF54373">
    <property type="entry name" value="FAD-linked reductases, C-terminal domain"/>
    <property type="match status" value="1"/>
</dbReference>
<evidence type="ECO:0000313" key="3">
    <source>
        <dbReference type="EMBL" id="AWM77214.1"/>
    </source>
</evidence>
<accession>A0A2Z3I1B0</accession>
<dbReference type="PANTHER" id="PTHR13847">
    <property type="entry name" value="SARCOSINE DEHYDROGENASE-RELATED"/>
    <property type="match status" value="1"/>
</dbReference>
<organism evidence="3 4">
    <name type="scientific">Phenylobacterium parvum</name>
    <dbReference type="NCBI Taxonomy" id="2201350"/>
    <lineage>
        <taxon>Bacteria</taxon>
        <taxon>Pseudomonadati</taxon>
        <taxon>Pseudomonadota</taxon>
        <taxon>Alphaproteobacteria</taxon>
        <taxon>Caulobacterales</taxon>
        <taxon>Caulobacteraceae</taxon>
        <taxon>Phenylobacterium</taxon>
    </lineage>
</organism>
<dbReference type="Gene3D" id="3.30.9.10">
    <property type="entry name" value="D-Amino Acid Oxidase, subunit A, domain 2"/>
    <property type="match status" value="1"/>
</dbReference>
<dbReference type="Proteomes" id="UP000247763">
    <property type="component" value="Chromosome"/>
</dbReference>
<dbReference type="EMBL" id="CP029479">
    <property type="protein sequence ID" value="AWM77214.1"/>
    <property type="molecule type" value="Genomic_DNA"/>
</dbReference>
<dbReference type="GO" id="GO:0016491">
    <property type="term" value="F:oxidoreductase activity"/>
    <property type="evidence" value="ECO:0007669"/>
    <property type="project" value="UniProtKB-KW"/>
</dbReference>
<dbReference type="OrthoDB" id="9790035at2"/>